<dbReference type="Gene3D" id="3.20.20.210">
    <property type="match status" value="1"/>
</dbReference>
<organism evidence="2 3">
    <name type="scientific">Agrilactobacillus yilanensis</name>
    <dbReference type="NCBI Taxonomy" id="2485997"/>
    <lineage>
        <taxon>Bacteria</taxon>
        <taxon>Bacillati</taxon>
        <taxon>Bacillota</taxon>
        <taxon>Bacilli</taxon>
        <taxon>Lactobacillales</taxon>
        <taxon>Lactobacillaceae</taxon>
        <taxon>Agrilactobacillus</taxon>
    </lineage>
</organism>
<dbReference type="RefSeq" id="WP_376923071.1">
    <property type="nucleotide sequence ID" value="NZ_JBHTOP010000006.1"/>
</dbReference>
<dbReference type="GO" id="GO:0003871">
    <property type="term" value="F:5-methyltetrahydropteroyltriglutamate-homocysteine S-methyltransferase activity"/>
    <property type="evidence" value="ECO:0007669"/>
    <property type="project" value="UniProtKB-EC"/>
</dbReference>
<proteinExistence type="predicted"/>
<protein>
    <submittedName>
        <fullName evidence="2">5-methyltetrahydropteroyltriglutamate--homocysteine S-methyltransferase</fullName>
        <ecNumber evidence="2">2.1.1.14</ecNumber>
    </submittedName>
</protein>
<dbReference type="NCBIfam" id="NF005085">
    <property type="entry name" value="PRK06520.1"/>
    <property type="match status" value="1"/>
</dbReference>
<feature type="domain" description="Cobalamin-independent methionine synthase MetE C-terminal/archaeal" evidence="1">
    <location>
        <begin position="47"/>
        <end position="350"/>
    </location>
</feature>
<keyword evidence="3" id="KW-1185">Reference proteome</keyword>
<evidence type="ECO:0000259" key="1">
    <source>
        <dbReference type="Pfam" id="PF01717"/>
    </source>
</evidence>
<comment type="caution">
    <text evidence="2">The sequence shown here is derived from an EMBL/GenBank/DDBJ whole genome shotgun (WGS) entry which is preliminary data.</text>
</comment>
<keyword evidence="2" id="KW-0489">Methyltransferase</keyword>
<name>A0ABW4J6R8_9LACO</name>
<dbReference type="GO" id="GO:0032259">
    <property type="term" value="P:methylation"/>
    <property type="evidence" value="ECO:0007669"/>
    <property type="project" value="UniProtKB-KW"/>
</dbReference>
<evidence type="ECO:0000313" key="3">
    <source>
        <dbReference type="Proteomes" id="UP001597267"/>
    </source>
</evidence>
<dbReference type="InterPro" id="IPR038071">
    <property type="entry name" value="UROD/MetE-like_sf"/>
</dbReference>
<sequence length="376" mass="42222">MTKMEGINMTQTVQNKISAPFRYDVVGSLLRPAALKATGSTPVSIETQHNEVKRVVTEVAGLGFKVVTDGEFSRRWWHLDFLWGLNGVTNVPHENNYGFNGEVANTDDLTLTGKIAFNPEHPFFDAFTYLKSVTPDGVLAKQTIPAPSLIIRDNLIKNVTDFYEDRAAYLADIVKAYRQTILHFYELGARYIQLDDTSWAYLIEQLNDTLDQPEAHEKYEKLGAEFTTVTQAILKDLPEDLTVTTHICRGNFHSTFLFSGGYEPVVKYLKQLPYDGFFLEYDNERSGDFSPLKALHEGQPNAVIVLGLVTSKFPELESKATLKARIKEATAYVPLENLALSTQCGFASTAEGNKLTEAQQWAKLTLVKEVAQEVWH</sequence>
<dbReference type="CDD" id="cd03311">
    <property type="entry name" value="CIMS_C_terminal_like"/>
    <property type="match status" value="1"/>
</dbReference>
<dbReference type="EC" id="2.1.1.14" evidence="2"/>
<reference evidence="3" key="1">
    <citation type="journal article" date="2019" name="Int. J. Syst. Evol. Microbiol.">
        <title>The Global Catalogue of Microorganisms (GCM) 10K type strain sequencing project: providing services to taxonomists for standard genome sequencing and annotation.</title>
        <authorList>
            <consortium name="The Broad Institute Genomics Platform"/>
            <consortium name="The Broad Institute Genome Sequencing Center for Infectious Disease"/>
            <person name="Wu L."/>
            <person name="Ma J."/>
        </authorList>
    </citation>
    <scope>NUCLEOTIDE SEQUENCE [LARGE SCALE GENOMIC DNA]</scope>
    <source>
        <strain evidence="3">CCM 8896</strain>
    </source>
</reference>
<evidence type="ECO:0000313" key="2">
    <source>
        <dbReference type="EMBL" id="MFD1671288.1"/>
    </source>
</evidence>
<dbReference type="PANTHER" id="PTHR43844:SF1">
    <property type="entry name" value="METHIONINE SYNTHASE"/>
    <property type="match status" value="1"/>
</dbReference>
<dbReference type="SUPFAM" id="SSF51726">
    <property type="entry name" value="UROD/MetE-like"/>
    <property type="match status" value="1"/>
</dbReference>
<dbReference type="Proteomes" id="UP001597267">
    <property type="component" value="Unassembled WGS sequence"/>
</dbReference>
<dbReference type="EMBL" id="JBHTOP010000006">
    <property type="protein sequence ID" value="MFD1671288.1"/>
    <property type="molecule type" value="Genomic_DNA"/>
</dbReference>
<dbReference type="PANTHER" id="PTHR43844">
    <property type="entry name" value="METHIONINE SYNTHASE"/>
    <property type="match status" value="1"/>
</dbReference>
<keyword evidence="2" id="KW-0808">Transferase</keyword>
<gene>
    <name evidence="2" type="ORF">ACFQ5M_04185</name>
</gene>
<dbReference type="InterPro" id="IPR002629">
    <property type="entry name" value="Met_Synth_C/arc"/>
</dbReference>
<dbReference type="Pfam" id="PF01717">
    <property type="entry name" value="Meth_synt_2"/>
    <property type="match status" value="1"/>
</dbReference>
<accession>A0ABW4J6R8</accession>